<feature type="domain" description="TonB-dependent receptor-like beta-barrel" evidence="11">
    <location>
        <begin position="297"/>
        <end position="738"/>
    </location>
</feature>
<dbReference type="RefSeq" id="WP_374039522.1">
    <property type="nucleotide sequence ID" value="NZ_CP169083.1"/>
</dbReference>
<keyword evidence="4 8" id="KW-0812">Transmembrane</keyword>
<evidence type="ECO:0000313" key="13">
    <source>
        <dbReference type="EMBL" id="MFC5342951.1"/>
    </source>
</evidence>
<feature type="domain" description="TonB-dependent receptor plug" evidence="12">
    <location>
        <begin position="66"/>
        <end position="183"/>
    </location>
</feature>
<gene>
    <name evidence="13" type="ORF">ACFPIE_03430</name>
</gene>
<organism evidence="13 14">
    <name type="scientific">Brevundimonas staleyi</name>
    <dbReference type="NCBI Taxonomy" id="74326"/>
    <lineage>
        <taxon>Bacteria</taxon>
        <taxon>Pseudomonadati</taxon>
        <taxon>Pseudomonadota</taxon>
        <taxon>Alphaproteobacteria</taxon>
        <taxon>Caulobacterales</taxon>
        <taxon>Caulobacteraceae</taxon>
        <taxon>Brevundimonas</taxon>
    </lineage>
</organism>
<keyword evidence="6 8" id="KW-0472">Membrane</keyword>
<dbReference type="Gene3D" id="2.170.130.10">
    <property type="entry name" value="TonB-dependent receptor, plug domain"/>
    <property type="match status" value="1"/>
</dbReference>
<dbReference type="PROSITE" id="PS52016">
    <property type="entry name" value="TONB_DEPENDENT_REC_3"/>
    <property type="match status" value="1"/>
</dbReference>
<name>A0ABW0FNI7_9CAUL</name>
<dbReference type="Proteomes" id="UP001596152">
    <property type="component" value="Unassembled WGS sequence"/>
</dbReference>
<evidence type="ECO:0000256" key="5">
    <source>
        <dbReference type="ARBA" id="ARBA00023077"/>
    </source>
</evidence>
<feature type="chain" id="PRO_5046124628" evidence="10">
    <location>
        <begin position="33"/>
        <end position="778"/>
    </location>
</feature>
<dbReference type="InterPro" id="IPR012910">
    <property type="entry name" value="Plug_dom"/>
</dbReference>
<dbReference type="InterPro" id="IPR036942">
    <property type="entry name" value="Beta-barrel_TonB_sf"/>
</dbReference>
<evidence type="ECO:0000256" key="7">
    <source>
        <dbReference type="ARBA" id="ARBA00023237"/>
    </source>
</evidence>
<dbReference type="InterPro" id="IPR039426">
    <property type="entry name" value="TonB-dep_rcpt-like"/>
</dbReference>
<proteinExistence type="inferred from homology"/>
<keyword evidence="14" id="KW-1185">Reference proteome</keyword>
<evidence type="ECO:0000259" key="12">
    <source>
        <dbReference type="Pfam" id="PF07715"/>
    </source>
</evidence>
<feature type="signal peptide" evidence="10">
    <location>
        <begin position="1"/>
        <end position="32"/>
    </location>
</feature>
<dbReference type="InterPro" id="IPR037066">
    <property type="entry name" value="Plug_dom_sf"/>
</dbReference>
<evidence type="ECO:0000256" key="4">
    <source>
        <dbReference type="ARBA" id="ARBA00022692"/>
    </source>
</evidence>
<evidence type="ECO:0000256" key="3">
    <source>
        <dbReference type="ARBA" id="ARBA00022452"/>
    </source>
</evidence>
<accession>A0ABW0FNI7</accession>
<evidence type="ECO:0000256" key="10">
    <source>
        <dbReference type="SAM" id="SignalP"/>
    </source>
</evidence>
<keyword evidence="5 9" id="KW-0798">TonB box</keyword>
<comment type="subcellular location">
    <subcellularLocation>
        <location evidence="1 8">Cell outer membrane</location>
        <topology evidence="1 8">Multi-pass membrane protein</topology>
    </subcellularLocation>
</comment>
<evidence type="ECO:0000256" key="2">
    <source>
        <dbReference type="ARBA" id="ARBA00022448"/>
    </source>
</evidence>
<keyword evidence="10" id="KW-0732">Signal</keyword>
<dbReference type="PANTHER" id="PTHR47234">
    <property type="match status" value="1"/>
</dbReference>
<dbReference type="PANTHER" id="PTHR47234:SF3">
    <property type="entry name" value="SECRETIN_TONB SHORT N-TERMINAL DOMAIN-CONTAINING PROTEIN"/>
    <property type="match status" value="1"/>
</dbReference>
<keyword evidence="13" id="KW-0675">Receptor</keyword>
<dbReference type="Pfam" id="PF07715">
    <property type="entry name" value="Plug"/>
    <property type="match status" value="1"/>
</dbReference>
<keyword evidence="7 8" id="KW-0998">Cell outer membrane</keyword>
<sequence length="778" mass="83418">MSVSTNEGFRNLLKASAAAAVLTAACAGQAVAGPDPDTTSRRAAEEPANLDEIIVTGTKIRGAQPTSPVRLLGRDEIEQSGYSQVGDLVRSLPESFAGGQNAGVLNGQSANIANQNPSNASTINLRGLGSDATLVLVNGHRLNPDTFFQGVDVSSIPLGAVERLEILTDGASAIYGSDAVAGVANFILRRNYQGAEVLARLGSSTDGGGFEQTYSALGGLVRDRWHALLSVEYSKQEAIEARQRDFTSLAFPETTLRRPQERRSAFLNVGATLTDRIDLSIDGLYSVRDASGVSKTTLTGSRVNSNSYTPAFSFAADLDIELPAGWQARVTGVATDSHNDVSQVRPTSRTVLRYSNDMRYLETSASGPAFRLPSGDVRLALGGGYREEGFESEYLTGGVGTKGDRRVSYIYGEAIVPIVPASSERIGLNEMELSLSGRLERYSDFGTTSNPKVGFRYVPAPGLKVRGTWSTSFKAPSFTQTSSSYEVYLYDSSSFGSSAGGTTLMTWGGNANLDPEESESWTIGFDYAPPQLKSTRFSATYFNIDYQNRIVQPVSNRAVGLVNPIYAPFVIRNPTAAQQQSLLAGADYYTATATPYDPSTVTAILLNQYWNATAQTVAGVDIGYRQSFEVATGSVDLFANLTWLELRQQTISTMPAQEISGTIFNVPNFKARLGATWRSGGFTMTGIVNHLPDELDTGVVPNRTIGAWTTADANIAYRFDAESGVWSGVTLSVSATNLFDRSPPFAASASVSAYGLNYDTTNYSPVGRFIAFQVSKAW</sequence>
<evidence type="ECO:0000256" key="9">
    <source>
        <dbReference type="RuleBase" id="RU003357"/>
    </source>
</evidence>
<protein>
    <submittedName>
        <fullName evidence="13">TonB-dependent receptor plug domain-containing protein</fullName>
    </submittedName>
</protein>
<evidence type="ECO:0000256" key="8">
    <source>
        <dbReference type="PROSITE-ProRule" id="PRU01360"/>
    </source>
</evidence>
<comment type="caution">
    <text evidence="13">The sequence shown here is derived from an EMBL/GenBank/DDBJ whole genome shotgun (WGS) entry which is preliminary data.</text>
</comment>
<evidence type="ECO:0000313" key="14">
    <source>
        <dbReference type="Proteomes" id="UP001596152"/>
    </source>
</evidence>
<evidence type="ECO:0000256" key="6">
    <source>
        <dbReference type="ARBA" id="ARBA00023136"/>
    </source>
</evidence>
<dbReference type="InterPro" id="IPR000531">
    <property type="entry name" value="Beta-barrel_TonB"/>
</dbReference>
<reference evidence="14" key="1">
    <citation type="journal article" date="2019" name="Int. J. Syst. Evol. Microbiol.">
        <title>The Global Catalogue of Microorganisms (GCM) 10K type strain sequencing project: providing services to taxonomists for standard genome sequencing and annotation.</title>
        <authorList>
            <consortium name="The Broad Institute Genomics Platform"/>
            <consortium name="The Broad Institute Genome Sequencing Center for Infectious Disease"/>
            <person name="Wu L."/>
            <person name="Ma J."/>
        </authorList>
    </citation>
    <scope>NUCLEOTIDE SEQUENCE [LARGE SCALE GENOMIC DNA]</scope>
    <source>
        <strain evidence="14">JCM 12125</strain>
    </source>
</reference>
<dbReference type="CDD" id="cd01347">
    <property type="entry name" value="ligand_gated_channel"/>
    <property type="match status" value="1"/>
</dbReference>
<dbReference type="Gene3D" id="2.40.170.20">
    <property type="entry name" value="TonB-dependent receptor, beta-barrel domain"/>
    <property type="match status" value="1"/>
</dbReference>
<dbReference type="Pfam" id="PF00593">
    <property type="entry name" value="TonB_dep_Rec_b-barrel"/>
    <property type="match status" value="1"/>
</dbReference>
<comment type="similarity">
    <text evidence="8 9">Belongs to the TonB-dependent receptor family.</text>
</comment>
<keyword evidence="3 8" id="KW-1134">Transmembrane beta strand</keyword>
<keyword evidence="2 8" id="KW-0813">Transport</keyword>
<dbReference type="SUPFAM" id="SSF56935">
    <property type="entry name" value="Porins"/>
    <property type="match status" value="1"/>
</dbReference>
<evidence type="ECO:0000256" key="1">
    <source>
        <dbReference type="ARBA" id="ARBA00004571"/>
    </source>
</evidence>
<evidence type="ECO:0000259" key="11">
    <source>
        <dbReference type="Pfam" id="PF00593"/>
    </source>
</evidence>
<dbReference type="EMBL" id="JBHSLF010000006">
    <property type="protein sequence ID" value="MFC5342951.1"/>
    <property type="molecule type" value="Genomic_DNA"/>
</dbReference>